<dbReference type="Gene3D" id="3.40.50.300">
    <property type="entry name" value="P-loop containing nucleotide triphosphate hydrolases"/>
    <property type="match status" value="1"/>
</dbReference>
<keyword evidence="3" id="KW-1185">Reference proteome</keyword>
<dbReference type="EMBL" id="CP141261">
    <property type="protein sequence ID" value="WRL67059.1"/>
    <property type="molecule type" value="Genomic_DNA"/>
</dbReference>
<protein>
    <recommendedName>
        <fullName evidence="4">ABC transporter domain-containing protein</fullName>
    </recommendedName>
</protein>
<dbReference type="Proteomes" id="UP001324287">
    <property type="component" value="Chromosome"/>
</dbReference>
<sequence length="77" mass="7659">MRGRSGSGKSTLLAVLAGLVGPDATLAGTVDGVPASVASVPQFPGPAARPWPTSCGGTRGPGPGSTRWSARRTSSRR</sequence>
<evidence type="ECO:0008006" key="4">
    <source>
        <dbReference type="Google" id="ProtNLM"/>
    </source>
</evidence>
<accession>A0ABZ1B8D5</accession>
<name>A0ABZ1B8D5_9ACTN</name>
<gene>
    <name evidence="2" type="ORF">U6N30_18615</name>
</gene>
<evidence type="ECO:0000256" key="1">
    <source>
        <dbReference type="SAM" id="MobiDB-lite"/>
    </source>
</evidence>
<organism evidence="2 3">
    <name type="scientific">Blastococcus brunescens</name>
    <dbReference type="NCBI Taxonomy" id="1564165"/>
    <lineage>
        <taxon>Bacteria</taxon>
        <taxon>Bacillati</taxon>
        <taxon>Actinomycetota</taxon>
        <taxon>Actinomycetes</taxon>
        <taxon>Geodermatophilales</taxon>
        <taxon>Geodermatophilaceae</taxon>
        <taxon>Blastococcus</taxon>
    </lineage>
</organism>
<dbReference type="InterPro" id="IPR027417">
    <property type="entry name" value="P-loop_NTPase"/>
</dbReference>
<proteinExistence type="predicted"/>
<reference evidence="2 3" key="1">
    <citation type="submission" date="2023-12" db="EMBL/GenBank/DDBJ databases">
        <title>Blastococcus brunescens sp. nov., an actonobacterium isolated from sandstone collected in sahara desert.</title>
        <authorList>
            <person name="Gtari M."/>
            <person name="Ghodhbane F."/>
        </authorList>
    </citation>
    <scope>NUCLEOTIDE SEQUENCE [LARGE SCALE GENOMIC DNA]</scope>
    <source>
        <strain evidence="2 3">BMG 8361</strain>
    </source>
</reference>
<dbReference type="SUPFAM" id="SSF52540">
    <property type="entry name" value="P-loop containing nucleoside triphosphate hydrolases"/>
    <property type="match status" value="1"/>
</dbReference>
<evidence type="ECO:0000313" key="3">
    <source>
        <dbReference type="Proteomes" id="UP001324287"/>
    </source>
</evidence>
<feature type="region of interest" description="Disordered" evidence="1">
    <location>
        <begin position="40"/>
        <end position="77"/>
    </location>
</feature>
<evidence type="ECO:0000313" key="2">
    <source>
        <dbReference type="EMBL" id="WRL67059.1"/>
    </source>
</evidence>